<dbReference type="STRING" id="229203.SAMN05444338_103210"/>
<dbReference type="RefSeq" id="WP_091430200.1">
    <property type="nucleotide sequence ID" value="NZ_FNMV01000003.1"/>
</dbReference>
<protein>
    <submittedName>
        <fullName evidence="1">Uncharacterized protein</fullName>
    </submittedName>
</protein>
<keyword evidence="2" id="KW-1185">Reference proteome</keyword>
<name>A0A1H2UMD6_9FLAO</name>
<organism evidence="1 2">
    <name type="scientific">Flavobacterium degerlachei</name>
    <dbReference type="NCBI Taxonomy" id="229203"/>
    <lineage>
        <taxon>Bacteria</taxon>
        <taxon>Pseudomonadati</taxon>
        <taxon>Bacteroidota</taxon>
        <taxon>Flavobacteriia</taxon>
        <taxon>Flavobacteriales</taxon>
        <taxon>Flavobacteriaceae</taxon>
        <taxon>Flavobacterium</taxon>
    </lineage>
</organism>
<evidence type="ECO:0000313" key="1">
    <source>
        <dbReference type="EMBL" id="SDW57323.1"/>
    </source>
</evidence>
<dbReference type="AlphaFoldDB" id="A0A1H2UMD6"/>
<dbReference type="EMBL" id="FNMV01000003">
    <property type="protein sequence ID" value="SDW57323.1"/>
    <property type="molecule type" value="Genomic_DNA"/>
</dbReference>
<gene>
    <name evidence="1" type="ORF">SAMN05444338_103210</name>
</gene>
<dbReference type="Proteomes" id="UP000198569">
    <property type="component" value="Unassembled WGS sequence"/>
</dbReference>
<accession>A0A1H2UMD6</accession>
<sequence length="61" mass="7039">MLQLNGDFKVDFMAMKSLKGRLLNVSDNSCFGPKNQLNLGKYKKIYPKRAENANNWKVLTF</sequence>
<reference evidence="2" key="1">
    <citation type="submission" date="2016-10" db="EMBL/GenBank/DDBJ databases">
        <authorList>
            <person name="Varghese N."/>
            <person name="Submissions S."/>
        </authorList>
    </citation>
    <scope>NUCLEOTIDE SEQUENCE [LARGE SCALE GENOMIC DNA]</scope>
    <source>
        <strain evidence="2">DSM 15718</strain>
    </source>
</reference>
<evidence type="ECO:0000313" key="2">
    <source>
        <dbReference type="Proteomes" id="UP000198569"/>
    </source>
</evidence>
<proteinExistence type="predicted"/>